<evidence type="ECO:0000313" key="4">
    <source>
        <dbReference type="EMBL" id="KAK1433372.1"/>
    </source>
</evidence>
<evidence type="ECO:0000313" key="1">
    <source>
        <dbReference type="EMBL" id="KAK1433369.1"/>
    </source>
</evidence>
<accession>A0AAD8L682</accession>
<dbReference type="EMBL" id="JAUHHV010000002">
    <property type="protein sequence ID" value="KAK1433372.1"/>
    <property type="molecule type" value="Genomic_DNA"/>
</dbReference>
<proteinExistence type="predicted"/>
<dbReference type="AlphaFoldDB" id="A0AAD8L682"/>
<comment type="caution">
    <text evidence="3">The sequence shown here is derived from an EMBL/GenBank/DDBJ whole genome shotgun (WGS) entry which is preliminary data.</text>
</comment>
<evidence type="ECO:0000313" key="3">
    <source>
        <dbReference type="EMBL" id="KAK1433371.1"/>
    </source>
</evidence>
<keyword evidence="5" id="KW-1185">Reference proteome</keyword>
<name>A0AAD8L682_TARER</name>
<dbReference type="EMBL" id="JAUHHV010000002">
    <property type="protein sequence ID" value="KAK1433371.1"/>
    <property type="molecule type" value="Genomic_DNA"/>
</dbReference>
<gene>
    <name evidence="1" type="ORF">QVD17_10279</name>
    <name evidence="2" type="ORF">QVD17_10280</name>
    <name evidence="3" type="ORF">QVD17_10281</name>
    <name evidence="4" type="ORF">QVD17_10282</name>
</gene>
<dbReference type="Proteomes" id="UP001229421">
    <property type="component" value="Unassembled WGS sequence"/>
</dbReference>
<organism evidence="3 5">
    <name type="scientific">Tagetes erecta</name>
    <name type="common">African marigold</name>
    <dbReference type="NCBI Taxonomy" id="13708"/>
    <lineage>
        <taxon>Eukaryota</taxon>
        <taxon>Viridiplantae</taxon>
        <taxon>Streptophyta</taxon>
        <taxon>Embryophyta</taxon>
        <taxon>Tracheophyta</taxon>
        <taxon>Spermatophyta</taxon>
        <taxon>Magnoliopsida</taxon>
        <taxon>eudicotyledons</taxon>
        <taxon>Gunneridae</taxon>
        <taxon>Pentapetalae</taxon>
        <taxon>asterids</taxon>
        <taxon>campanulids</taxon>
        <taxon>Asterales</taxon>
        <taxon>Asteraceae</taxon>
        <taxon>Asteroideae</taxon>
        <taxon>Heliantheae alliance</taxon>
        <taxon>Tageteae</taxon>
        <taxon>Tagetes</taxon>
    </lineage>
</organism>
<dbReference type="EMBL" id="JAUHHV010000002">
    <property type="protein sequence ID" value="KAK1433370.1"/>
    <property type="molecule type" value="Genomic_DNA"/>
</dbReference>
<dbReference type="EMBL" id="JAUHHV010000002">
    <property type="protein sequence ID" value="KAK1433369.1"/>
    <property type="molecule type" value="Genomic_DNA"/>
</dbReference>
<reference evidence="3" key="1">
    <citation type="journal article" date="2023" name="bioRxiv">
        <title>Improved chromosome-level genome assembly for marigold (Tagetes erecta).</title>
        <authorList>
            <person name="Jiang F."/>
            <person name="Yuan L."/>
            <person name="Wang S."/>
            <person name="Wang H."/>
            <person name="Xu D."/>
            <person name="Wang A."/>
            <person name="Fan W."/>
        </authorList>
    </citation>
    <scope>NUCLEOTIDE SEQUENCE</scope>
    <source>
        <strain evidence="3">WSJ</strain>
        <tissue evidence="3">Leaf</tissue>
    </source>
</reference>
<evidence type="ECO:0000313" key="5">
    <source>
        <dbReference type="Proteomes" id="UP001229421"/>
    </source>
</evidence>
<evidence type="ECO:0000313" key="2">
    <source>
        <dbReference type="EMBL" id="KAK1433370.1"/>
    </source>
</evidence>
<sequence length="97" mass="11592">MLPVTTPQAIHRHRRNLFEIRQQVHYLSVACNHTSSTAPPPERLESQLHRRRWTIEVSECVMMEECLPWEMMFCRDFDDNDLKLKSVVFVLNLEKLL</sequence>
<protein>
    <submittedName>
        <fullName evidence="3">Uncharacterized protein</fullName>
    </submittedName>
</protein>